<dbReference type="Proteomes" id="UP000092651">
    <property type="component" value="Unassembled WGS sequence"/>
</dbReference>
<reference evidence="1 2" key="1">
    <citation type="submission" date="2016-07" db="EMBL/GenBank/DDBJ databases">
        <authorList>
            <person name="Jeong J.-J."/>
            <person name="Kim D.W."/>
            <person name="Sang M.K."/>
            <person name="Choi I.-G."/>
            <person name="Kim K.D."/>
        </authorList>
    </citation>
    <scope>NUCLEOTIDE SEQUENCE [LARGE SCALE GENOMIC DNA]</scope>
    <source>
        <strain evidence="1 2">UTM-3</strain>
    </source>
</reference>
<keyword evidence="2" id="KW-1185">Reference proteome</keyword>
<gene>
    <name evidence="1" type="ORF">BBI01_17410</name>
</gene>
<comment type="caution">
    <text evidence="1">The sequence shown here is derived from an EMBL/GenBank/DDBJ whole genome shotgun (WGS) entry which is preliminary data.</text>
</comment>
<evidence type="ECO:0000313" key="2">
    <source>
        <dbReference type="Proteomes" id="UP000092651"/>
    </source>
</evidence>
<sequence length="337" mass="39274">MKNVILLCVSVVNLWGCSQAEKQQEVNPILTTENYIPTMLKEIKHYPKEPVYQVYVRNSLCLYEVLVNDYPIAKLFNYGQEMTPYNINNGILKSGKQKITLRLYPAPEEYSRSGNVLSPNVSCNLEIEYVDKKDSEYNSVAVKEFKLPTKIKMAGEHNDMAIPEFEGAGKEYYEITYEFDATVPYENVGWTKGQDLTKLDRKKLEETTLNFYQNQWNLYKNKEKDKVFSFLFQKEKETTQASYDDEQSLLDTKNSYLKPFTIGSYALEQIKDYDFKIFGNGKLITLQQKSLDPRLRSNSALWGKYKNEKGSTIVNFRNYYLYLPEGKKLEDGLEVIR</sequence>
<dbReference type="EMBL" id="MAYH01000048">
    <property type="protein sequence ID" value="OCA68992.1"/>
    <property type="molecule type" value="Genomic_DNA"/>
</dbReference>
<accession>A0A1B8ZBL2</accession>
<name>A0A1B8ZBL2_9FLAO</name>
<proteinExistence type="predicted"/>
<organism evidence="1 2">
    <name type="scientific">Chryseobacterium artocarpi</name>
    <dbReference type="NCBI Taxonomy" id="1414727"/>
    <lineage>
        <taxon>Bacteria</taxon>
        <taxon>Pseudomonadati</taxon>
        <taxon>Bacteroidota</taxon>
        <taxon>Flavobacteriia</taxon>
        <taxon>Flavobacteriales</taxon>
        <taxon>Weeksellaceae</taxon>
        <taxon>Chryseobacterium group</taxon>
        <taxon>Chryseobacterium</taxon>
    </lineage>
</organism>
<protein>
    <submittedName>
        <fullName evidence="1">Uncharacterized protein</fullName>
    </submittedName>
</protein>
<dbReference type="AlphaFoldDB" id="A0A1B8ZBL2"/>
<dbReference type="OrthoDB" id="1149023at2"/>
<dbReference type="RefSeq" id="WP_065396093.1">
    <property type="nucleotide sequence ID" value="NZ_MAYH01000048.1"/>
</dbReference>
<evidence type="ECO:0000313" key="1">
    <source>
        <dbReference type="EMBL" id="OCA68992.1"/>
    </source>
</evidence>